<dbReference type="InterPro" id="IPR039935">
    <property type="entry name" value="YML079W-like"/>
</dbReference>
<dbReference type="InterPro" id="IPR009327">
    <property type="entry name" value="Cupin_DUF985"/>
</dbReference>
<feature type="domain" description="DUF985" evidence="1">
    <location>
        <begin position="26"/>
        <end position="194"/>
    </location>
</feature>
<gene>
    <name evidence="2" type="ORF">PENSTE_c004G07449</name>
</gene>
<dbReference type="SUPFAM" id="SSF51182">
    <property type="entry name" value="RmlC-like cupins"/>
    <property type="match status" value="1"/>
</dbReference>
<keyword evidence="3" id="KW-1185">Reference proteome</keyword>
<dbReference type="EMBL" id="MLKD01000004">
    <property type="protein sequence ID" value="OQE27878.1"/>
    <property type="molecule type" value="Genomic_DNA"/>
</dbReference>
<dbReference type="AlphaFoldDB" id="A0A1V6TND0"/>
<sequence>MDIPLTQIQPVYTNHSYKEDPTIHSLLSHFNLHPHPEGGYFAETDRSPLRVQNPFQTTKTTQQQSQDQDTRAASSTISYLLTPDSPLGVFHRNLARTTHTWHRGRGRYVILHPASEVQNGNDGDGGHCKAEIETFVVGPNVECGERMQWVVDGGKYKASFLLPDSLDQDHDGYSGGLLISEVVVPGFEYKDHDFLRKDRLVDLLEEDQVHALQWMLKLID</sequence>
<dbReference type="Gene3D" id="2.60.120.10">
    <property type="entry name" value="Jelly Rolls"/>
    <property type="match status" value="1"/>
</dbReference>
<organism evidence="2 3">
    <name type="scientific">Penicillium steckii</name>
    <dbReference type="NCBI Taxonomy" id="303698"/>
    <lineage>
        <taxon>Eukaryota</taxon>
        <taxon>Fungi</taxon>
        <taxon>Dikarya</taxon>
        <taxon>Ascomycota</taxon>
        <taxon>Pezizomycotina</taxon>
        <taxon>Eurotiomycetes</taxon>
        <taxon>Eurotiomycetidae</taxon>
        <taxon>Eurotiales</taxon>
        <taxon>Aspergillaceae</taxon>
        <taxon>Penicillium</taxon>
    </lineage>
</organism>
<name>A0A1V6TND0_9EURO</name>
<dbReference type="Pfam" id="PF06172">
    <property type="entry name" value="Cupin_5"/>
    <property type="match status" value="1"/>
</dbReference>
<dbReference type="CDD" id="cd06121">
    <property type="entry name" value="cupin_YML079wp"/>
    <property type="match status" value="1"/>
</dbReference>
<dbReference type="PANTHER" id="PTHR33387">
    <property type="entry name" value="RMLC-LIKE JELLY ROLL FOLD PROTEIN"/>
    <property type="match status" value="1"/>
</dbReference>
<accession>A0A1V6TND0</accession>
<evidence type="ECO:0000313" key="3">
    <source>
        <dbReference type="Proteomes" id="UP000191285"/>
    </source>
</evidence>
<evidence type="ECO:0000313" key="2">
    <source>
        <dbReference type="EMBL" id="OQE27878.1"/>
    </source>
</evidence>
<protein>
    <recommendedName>
        <fullName evidence="1">DUF985 domain-containing protein</fullName>
    </recommendedName>
</protein>
<dbReference type="OrthoDB" id="6614653at2759"/>
<evidence type="ECO:0000259" key="1">
    <source>
        <dbReference type="Pfam" id="PF06172"/>
    </source>
</evidence>
<dbReference type="PANTHER" id="PTHR33387:SF3">
    <property type="entry name" value="DUF985 DOMAIN-CONTAINING PROTEIN"/>
    <property type="match status" value="1"/>
</dbReference>
<proteinExistence type="predicted"/>
<dbReference type="Proteomes" id="UP000191285">
    <property type="component" value="Unassembled WGS sequence"/>
</dbReference>
<reference evidence="3" key="1">
    <citation type="journal article" date="2017" name="Nat. Microbiol.">
        <title>Global analysis of biosynthetic gene clusters reveals vast potential of secondary metabolite production in Penicillium species.</title>
        <authorList>
            <person name="Nielsen J.C."/>
            <person name="Grijseels S."/>
            <person name="Prigent S."/>
            <person name="Ji B."/>
            <person name="Dainat J."/>
            <person name="Nielsen K.F."/>
            <person name="Frisvad J.C."/>
            <person name="Workman M."/>
            <person name="Nielsen J."/>
        </authorList>
    </citation>
    <scope>NUCLEOTIDE SEQUENCE [LARGE SCALE GENOMIC DNA]</scope>
    <source>
        <strain evidence="3">IBT 24891</strain>
    </source>
</reference>
<dbReference type="InterPro" id="IPR014710">
    <property type="entry name" value="RmlC-like_jellyroll"/>
</dbReference>
<comment type="caution">
    <text evidence="2">The sequence shown here is derived from an EMBL/GenBank/DDBJ whole genome shotgun (WGS) entry which is preliminary data.</text>
</comment>
<dbReference type="InterPro" id="IPR011051">
    <property type="entry name" value="RmlC_Cupin_sf"/>
</dbReference>